<accession>A0A814HFC0</accession>
<feature type="domain" description="EF-hand" evidence="3">
    <location>
        <begin position="81"/>
        <end position="116"/>
    </location>
</feature>
<proteinExistence type="predicted"/>
<dbReference type="PROSITE" id="PS50222">
    <property type="entry name" value="EF_HAND_2"/>
    <property type="match status" value="4"/>
</dbReference>
<dbReference type="GO" id="GO:0005509">
    <property type="term" value="F:calcium ion binding"/>
    <property type="evidence" value="ECO:0007669"/>
    <property type="project" value="InterPro"/>
</dbReference>
<dbReference type="InterPro" id="IPR018247">
    <property type="entry name" value="EF_Hand_1_Ca_BS"/>
</dbReference>
<dbReference type="Pfam" id="PF13499">
    <property type="entry name" value="EF-hand_7"/>
    <property type="match status" value="2"/>
</dbReference>
<dbReference type="EMBL" id="CAJNOR010000794">
    <property type="protein sequence ID" value="CAF1008997.1"/>
    <property type="molecule type" value="Genomic_DNA"/>
</dbReference>
<evidence type="ECO:0000259" key="3">
    <source>
        <dbReference type="PROSITE" id="PS50222"/>
    </source>
</evidence>
<dbReference type="InterPro" id="IPR011992">
    <property type="entry name" value="EF-hand-dom_pair"/>
</dbReference>
<name>A0A814HFC0_ADIRI</name>
<gene>
    <name evidence="4" type="ORF">XAT740_LOCUS13617</name>
</gene>
<reference evidence="4" key="1">
    <citation type="submission" date="2021-02" db="EMBL/GenBank/DDBJ databases">
        <authorList>
            <person name="Nowell W R."/>
        </authorList>
    </citation>
    <scope>NUCLEOTIDE SEQUENCE</scope>
</reference>
<evidence type="ECO:0000256" key="1">
    <source>
        <dbReference type="ARBA" id="ARBA00022737"/>
    </source>
</evidence>
<evidence type="ECO:0000313" key="4">
    <source>
        <dbReference type="EMBL" id="CAF1008997.1"/>
    </source>
</evidence>
<dbReference type="InterPro" id="IPR001751">
    <property type="entry name" value="S100/CaBP7/8-like_CS"/>
</dbReference>
<dbReference type="Gene3D" id="1.10.238.10">
    <property type="entry name" value="EF-hand"/>
    <property type="match status" value="2"/>
</dbReference>
<evidence type="ECO:0000313" key="5">
    <source>
        <dbReference type="Proteomes" id="UP000663828"/>
    </source>
</evidence>
<feature type="domain" description="EF-hand" evidence="3">
    <location>
        <begin position="44"/>
        <end position="79"/>
    </location>
</feature>
<comment type="caution">
    <text evidence="4">The sequence shown here is derived from an EMBL/GenBank/DDBJ whole genome shotgun (WGS) entry which is preliminary data.</text>
</comment>
<dbReference type="AlphaFoldDB" id="A0A814HFC0"/>
<dbReference type="InterPro" id="IPR050230">
    <property type="entry name" value="CALM/Myosin/TropC-like"/>
</dbReference>
<dbReference type="Proteomes" id="UP000663828">
    <property type="component" value="Unassembled WGS sequence"/>
</dbReference>
<evidence type="ECO:0000256" key="2">
    <source>
        <dbReference type="ARBA" id="ARBA00022837"/>
    </source>
</evidence>
<sequence>MSSSLTSAQRKELKDAFDIFDTDESGKISQNELGNILKALNIKVNDSQLKQFVAEMDSDQSGEIEFNEFCRVMSEAFFKKYTDNELRVAFRQFDQDGSGYIQANELESIMRKMGRRFNKSQIDNMVRSLDSSGDGKISFDEFVQLFQ</sequence>
<dbReference type="InterPro" id="IPR002048">
    <property type="entry name" value="EF_hand_dom"/>
</dbReference>
<dbReference type="PANTHER" id="PTHR23048">
    <property type="entry name" value="MYOSIN LIGHT CHAIN 1, 3"/>
    <property type="match status" value="1"/>
</dbReference>
<dbReference type="PROSITE" id="PS00303">
    <property type="entry name" value="S100_CABP"/>
    <property type="match status" value="1"/>
</dbReference>
<keyword evidence="2" id="KW-0106">Calcium</keyword>
<keyword evidence="1" id="KW-0677">Repeat</keyword>
<dbReference type="GO" id="GO:0016460">
    <property type="term" value="C:myosin II complex"/>
    <property type="evidence" value="ECO:0007669"/>
    <property type="project" value="TreeGrafter"/>
</dbReference>
<organism evidence="4 5">
    <name type="scientific">Adineta ricciae</name>
    <name type="common">Rotifer</name>
    <dbReference type="NCBI Taxonomy" id="249248"/>
    <lineage>
        <taxon>Eukaryota</taxon>
        <taxon>Metazoa</taxon>
        <taxon>Spiralia</taxon>
        <taxon>Gnathifera</taxon>
        <taxon>Rotifera</taxon>
        <taxon>Eurotatoria</taxon>
        <taxon>Bdelloidea</taxon>
        <taxon>Adinetida</taxon>
        <taxon>Adinetidae</taxon>
        <taxon>Adineta</taxon>
    </lineage>
</organism>
<dbReference type="SMART" id="SM00054">
    <property type="entry name" value="EFh"/>
    <property type="match status" value="4"/>
</dbReference>
<dbReference type="FunFam" id="1.10.238.10:FF:000001">
    <property type="entry name" value="Calmodulin 1"/>
    <property type="match status" value="1"/>
</dbReference>
<feature type="domain" description="EF-hand" evidence="3">
    <location>
        <begin position="8"/>
        <end position="43"/>
    </location>
</feature>
<dbReference type="PROSITE" id="PS00018">
    <property type="entry name" value="EF_HAND_1"/>
    <property type="match status" value="4"/>
</dbReference>
<dbReference type="SUPFAM" id="SSF47473">
    <property type="entry name" value="EF-hand"/>
    <property type="match status" value="1"/>
</dbReference>
<protein>
    <recommendedName>
        <fullName evidence="3">EF-hand domain-containing protein</fullName>
    </recommendedName>
</protein>
<keyword evidence="5" id="KW-1185">Reference proteome</keyword>
<dbReference type="PANTHER" id="PTHR23048:SF0">
    <property type="entry name" value="CALMODULIN LIKE 3"/>
    <property type="match status" value="1"/>
</dbReference>
<feature type="domain" description="EF-hand" evidence="3">
    <location>
        <begin position="117"/>
        <end position="147"/>
    </location>
</feature>